<gene>
    <name evidence="2" type="ORF">VSH64_09755</name>
</gene>
<feature type="transmembrane region" description="Helical" evidence="1">
    <location>
        <begin position="82"/>
        <end position="102"/>
    </location>
</feature>
<keyword evidence="1" id="KW-0812">Transmembrane</keyword>
<feature type="transmembrane region" description="Helical" evidence="1">
    <location>
        <begin position="23"/>
        <end position="45"/>
    </location>
</feature>
<proteinExistence type="predicted"/>
<sequence length="159" mass="16522">MTDAINGKAVLRLPRLVARVDRAMATVAVAQSVLVLVSFVLLGLLARGAPLLESLLLVVFGVIGTTIGTVRHFRVAARDGAVIVIGSAAGAFVVGVLWHFVLGGPGNIHVALRSGAPVLARFFEAFVTLHLVAAAATVLLAGLAFRRRTAILAIGRITE</sequence>
<reference evidence="2 3" key="1">
    <citation type="journal article" date="2015" name="Int. J. Syst. Evol. Microbiol.">
        <title>Amycolatopsis rhabdoformis sp. nov., an actinomycete isolated from a tropical forest soil.</title>
        <authorList>
            <person name="Souza W.R."/>
            <person name="Silva R.E."/>
            <person name="Goodfellow M."/>
            <person name="Busarakam K."/>
            <person name="Figueiro F.S."/>
            <person name="Ferreira D."/>
            <person name="Rodrigues-Filho E."/>
            <person name="Moraes L.A.B."/>
            <person name="Zucchi T.D."/>
        </authorList>
    </citation>
    <scope>NUCLEOTIDE SEQUENCE [LARGE SCALE GENOMIC DNA]</scope>
    <source>
        <strain evidence="2 3">NCIMB 14900</strain>
    </source>
</reference>
<name>A0ABZ1IEP5_9PSEU</name>
<accession>A0ABZ1IEP5</accession>
<feature type="transmembrane region" description="Helical" evidence="1">
    <location>
        <begin position="51"/>
        <end position="70"/>
    </location>
</feature>
<evidence type="ECO:0000313" key="2">
    <source>
        <dbReference type="EMBL" id="WSE32387.1"/>
    </source>
</evidence>
<dbReference type="EMBL" id="CP142149">
    <property type="protein sequence ID" value="WSE32387.1"/>
    <property type="molecule type" value="Genomic_DNA"/>
</dbReference>
<dbReference type="RefSeq" id="WP_326835194.1">
    <property type="nucleotide sequence ID" value="NZ_CP142149.1"/>
</dbReference>
<evidence type="ECO:0000256" key="1">
    <source>
        <dbReference type="SAM" id="Phobius"/>
    </source>
</evidence>
<keyword evidence="3" id="KW-1185">Reference proteome</keyword>
<dbReference type="Proteomes" id="UP001330812">
    <property type="component" value="Chromosome"/>
</dbReference>
<evidence type="ECO:0000313" key="3">
    <source>
        <dbReference type="Proteomes" id="UP001330812"/>
    </source>
</evidence>
<protein>
    <submittedName>
        <fullName evidence="2">Uncharacterized protein</fullName>
    </submittedName>
</protein>
<organism evidence="2 3">
    <name type="scientific">Amycolatopsis rhabdoformis</name>
    <dbReference type="NCBI Taxonomy" id="1448059"/>
    <lineage>
        <taxon>Bacteria</taxon>
        <taxon>Bacillati</taxon>
        <taxon>Actinomycetota</taxon>
        <taxon>Actinomycetes</taxon>
        <taxon>Pseudonocardiales</taxon>
        <taxon>Pseudonocardiaceae</taxon>
        <taxon>Amycolatopsis</taxon>
    </lineage>
</organism>
<keyword evidence="1" id="KW-0472">Membrane</keyword>
<keyword evidence="1" id="KW-1133">Transmembrane helix</keyword>
<feature type="transmembrane region" description="Helical" evidence="1">
    <location>
        <begin position="122"/>
        <end position="145"/>
    </location>
</feature>